<name>A0A411E9V9_9FLAO</name>
<reference evidence="2 3" key="1">
    <citation type="submission" date="2019-01" db="EMBL/GenBank/DDBJ databases">
        <title>Muriicola soli sp. nov., isolated from soil.</title>
        <authorList>
            <person name="Kang H.J."/>
            <person name="Kim S.B."/>
        </authorList>
    </citation>
    <scope>NUCLEOTIDE SEQUENCE [LARGE SCALE GENOMIC DNA]</scope>
    <source>
        <strain evidence="2 3">MMS17-SY002</strain>
    </source>
</reference>
<protein>
    <submittedName>
        <fullName evidence="2">Uncharacterized protein</fullName>
    </submittedName>
</protein>
<proteinExistence type="predicted"/>
<dbReference type="RefSeq" id="WP_129604753.1">
    <property type="nucleotide sequence ID" value="NZ_CP035544.1"/>
</dbReference>
<evidence type="ECO:0000313" key="2">
    <source>
        <dbReference type="EMBL" id="QBA64496.1"/>
    </source>
</evidence>
<organism evidence="2 3">
    <name type="scientific">Muriicola soli</name>
    <dbReference type="NCBI Taxonomy" id="2507538"/>
    <lineage>
        <taxon>Bacteria</taxon>
        <taxon>Pseudomonadati</taxon>
        <taxon>Bacteroidota</taxon>
        <taxon>Flavobacteriia</taxon>
        <taxon>Flavobacteriales</taxon>
        <taxon>Flavobacteriaceae</taxon>
        <taxon>Muriicola</taxon>
    </lineage>
</organism>
<gene>
    <name evidence="2" type="ORF">EQY75_08140</name>
</gene>
<sequence>MKTKLENLILLALLAILPGSILAQESNANQSFAVHEDVVKLGMTAEYEDTCKELVGHLKKHNIQEARFITASISDNRYIYVSPIENMADLDKPLFSTLSEKMGKEAMSALFNRMDKCYDVEHDYIITLDPSLSYQPQGINQTPEGQDYRKFHYLYVAPANRALIKEKMKAVRDMFASKGSQMYYRVYRSGFGTRGEFYMVAVAAKDQLDYAQKAMANDELIGEDGGKIMWDLFNNLLSYEEFTGQMRPDMAYAPMN</sequence>
<dbReference type="OrthoDB" id="1426903at2"/>
<dbReference type="Proteomes" id="UP000290889">
    <property type="component" value="Chromosome"/>
</dbReference>
<feature type="signal peptide" evidence="1">
    <location>
        <begin position="1"/>
        <end position="23"/>
    </location>
</feature>
<feature type="chain" id="PRO_5019125683" evidence="1">
    <location>
        <begin position="24"/>
        <end position="256"/>
    </location>
</feature>
<dbReference type="KEGG" id="mur:EQY75_08140"/>
<keyword evidence="3" id="KW-1185">Reference proteome</keyword>
<accession>A0A411E9V9</accession>
<dbReference type="AlphaFoldDB" id="A0A411E9V9"/>
<evidence type="ECO:0000256" key="1">
    <source>
        <dbReference type="SAM" id="SignalP"/>
    </source>
</evidence>
<evidence type="ECO:0000313" key="3">
    <source>
        <dbReference type="Proteomes" id="UP000290889"/>
    </source>
</evidence>
<dbReference type="EMBL" id="CP035544">
    <property type="protein sequence ID" value="QBA64496.1"/>
    <property type="molecule type" value="Genomic_DNA"/>
</dbReference>
<keyword evidence="1" id="KW-0732">Signal</keyword>